<sequence length="675" mass="78113">MKNLKNILFLTVLYSVSLFSQPAETNNKVFKIETPNYELSPYTGMTKQHWKDAAMYLLEGAFSYIHTLDDPMKFPKQPGKSYPHDERRVPTEKLEGLCRTLFVAAPLLKENPGLIINNIEVADYYRYQMGKLVDSKSKAFIIPRSENGGPSQNLVEFGALAVSMLIAPEVLWEPLPQNQKDALARTMLSYGDGPTVDSNWKFFNIFILSFFKEHGYKVNEKLLVEYLERSLTHYRGQGWYNDSPAYDYYSMWAFQMYGMVWSEYFGKKHYPGIAAKFITNFKDLKDNYPYLFSKDGKMIMYGRSISYRIGSIIPFPLMGFENSTSTINYGWMRRISSGVIKQFFTHPDFIRDNVPTLGFYGAFEPAVQVYSCRGSVYWMGKAFLGLLVPDDNPFWTATENNGAWENEFKPDEVYNKYQEASEILITDYPNIGASEIRAWCHERVKDDWQKFRSTENYNRLAYNSEFPWQADGIHGEVAMNYVIKNKNNQWEAFRLYDFKAFEDGIYYRDVILETDETIRFSLADIPLANGILRVDKNRSEKNVTMRLGHYALPELKEGIITKKKKIKGYEATIIDNGRHQLAMIPLMGWDTTEVVSTQNLHPESVNSKVINTVKNEDLNGGKTKIYATLMLWKPSGEKWSKAELLPVKDIQYSNTDDTVHIQFGKGTEKQVRFNR</sequence>
<organism evidence="3 4">
    <name type="scientific">Abyssalbus ytuae</name>
    <dbReference type="NCBI Taxonomy" id="2926907"/>
    <lineage>
        <taxon>Bacteria</taxon>
        <taxon>Pseudomonadati</taxon>
        <taxon>Bacteroidota</taxon>
        <taxon>Flavobacteriia</taxon>
        <taxon>Flavobacteriales</taxon>
        <taxon>Flavobacteriaceae</taxon>
        <taxon>Abyssalbus</taxon>
    </lineage>
</organism>
<dbReference type="EMBL" id="CP094358">
    <property type="protein sequence ID" value="UOB16625.1"/>
    <property type="molecule type" value="Genomic_DNA"/>
</dbReference>
<keyword evidence="1" id="KW-0732">Signal</keyword>
<name>A0A9E6ZLS9_9FLAO</name>
<dbReference type="PANTHER" id="PTHR35339:SF4">
    <property type="entry name" value="LINALOOL DEHYDRATASE_ISOMERASE DOMAIN-CONTAINING PROTEIN"/>
    <property type="match status" value="1"/>
</dbReference>
<feature type="chain" id="PRO_5038499935" evidence="1">
    <location>
        <begin position="26"/>
        <end position="675"/>
    </location>
</feature>
<dbReference type="Proteomes" id="UP000831290">
    <property type="component" value="Chromosome"/>
</dbReference>
<dbReference type="InterPro" id="IPR049349">
    <property type="entry name" value="DUF2264_N"/>
</dbReference>
<dbReference type="Pfam" id="PF10022">
    <property type="entry name" value="DUF2264"/>
    <property type="match status" value="1"/>
</dbReference>
<evidence type="ECO:0000256" key="1">
    <source>
        <dbReference type="SAM" id="SignalP"/>
    </source>
</evidence>
<keyword evidence="4" id="KW-1185">Reference proteome</keyword>
<evidence type="ECO:0000313" key="3">
    <source>
        <dbReference type="EMBL" id="UOB16625.1"/>
    </source>
</evidence>
<evidence type="ECO:0000259" key="2">
    <source>
        <dbReference type="Pfam" id="PF10022"/>
    </source>
</evidence>
<protein>
    <submittedName>
        <fullName evidence="3">DUF2264 domain-containing protein</fullName>
    </submittedName>
</protein>
<accession>A0A9E6ZLS9</accession>
<evidence type="ECO:0000313" key="4">
    <source>
        <dbReference type="Proteomes" id="UP000831290"/>
    </source>
</evidence>
<dbReference type="KEGG" id="fbm:MQE35_12870"/>
<feature type="signal peptide" evidence="1">
    <location>
        <begin position="1"/>
        <end position="25"/>
    </location>
</feature>
<gene>
    <name evidence="3" type="ORF">MQE35_12870</name>
</gene>
<dbReference type="RefSeq" id="WP_255841846.1">
    <property type="nucleotide sequence ID" value="NZ_CP094358.1"/>
</dbReference>
<reference evidence="3" key="1">
    <citation type="submission" date="2022-03" db="EMBL/GenBank/DDBJ databases">
        <title>Description of Abyssus ytuae gen. nov., sp. nov., a novel member of the family Flavobacteriaceae isolated from the sediment of Mariana Trench.</title>
        <authorList>
            <person name="Zhang J."/>
            <person name="Xu X."/>
        </authorList>
    </citation>
    <scope>NUCLEOTIDE SEQUENCE</scope>
    <source>
        <strain evidence="3">MT3330</strain>
    </source>
</reference>
<dbReference type="PANTHER" id="PTHR35339">
    <property type="entry name" value="LINALOOL DEHYDRATASE_ISOMERASE DOMAIN-CONTAINING PROTEIN"/>
    <property type="match status" value="1"/>
</dbReference>
<dbReference type="PIRSF" id="PIRSF014753">
    <property type="entry name" value="UCP014753"/>
    <property type="match status" value="1"/>
</dbReference>
<dbReference type="InterPro" id="IPR016624">
    <property type="entry name" value="UCP014753"/>
</dbReference>
<proteinExistence type="predicted"/>
<dbReference type="AlphaFoldDB" id="A0A9E6ZLS9"/>
<feature type="domain" description="DUF2264" evidence="2">
    <location>
        <begin position="46"/>
        <end position="400"/>
    </location>
</feature>